<organism evidence="2 3">
    <name type="scientific">Polyplax serrata</name>
    <name type="common">Common mouse louse</name>
    <dbReference type="NCBI Taxonomy" id="468196"/>
    <lineage>
        <taxon>Eukaryota</taxon>
        <taxon>Metazoa</taxon>
        <taxon>Ecdysozoa</taxon>
        <taxon>Arthropoda</taxon>
        <taxon>Hexapoda</taxon>
        <taxon>Insecta</taxon>
        <taxon>Pterygota</taxon>
        <taxon>Neoptera</taxon>
        <taxon>Paraneoptera</taxon>
        <taxon>Psocodea</taxon>
        <taxon>Troctomorpha</taxon>
        <taxon>Phthiraptera</taxon>
        <taxon>Anoplura</taxon>
        <taxon>Polyplacidae</taxon>
        <taxon>Polyplax</taxon>
    </lineage>
</organism>
<evidence type="ECO:0000256" key="1">
    <source>
        <dbReference type="SAM" id="MobiDB-lite"/>
    </source>
</evidence>
<gene>
    <name evidence="2" type="ORF">RUM43_013348</name>
</gene>
<dbReference type="Proteomes" id="UP001372834">
    <property type="component" value="Unassembled WGS sequence"/>
</dbReference>
<evidence type="ECO:0000313" key="2">
    <source>
        <dbReference type="EMBL" id="KAK6632580.1"/>
    </source>
</evidence>
<sequence length="109" mass="12365">MQKYLASRICACMSEVNVEGKSESSEKKAVRKKKSKKGKKSEEKENISVEQETKTRNKELEISPTIDDFDDLSNVSVKNLVSHSCDMTFFCIPRSKANILKVGKKNYLT</sequence>
<dbReference type="EMBL" id="JAWJWE010000007">
    <property type="protein sequence ID" value="KAK6632580.1"/>
    <property type="molecule type" value="Genomic_DNA"/>
</dbReference>
<feature type="compositionally biased region" description="Basic residues" evidence="1">
    <location>
        <begin position="29"/>
        <end position="39"/>
    </location>
</feature>
<protein>
    <submittedName>
        <fullName evidence="2">Uncharacterized protein</fullName>
    </submittedName>
</protein>
<accession>A0AAN8RY95</accession>
<evidence type="ECO:0000313" key="3">
    <source>
        <dbReference type="Proteomes" id="UP001372834"/>
    </source>
</evidence>
<name>A0AAN8RY95_POLSC</name>
<feature type="compositionally biased region" description="Basic and acidic residues" evidence="1">
    <location>
        <begin position="40"/>
        <end position="56"/>
    </location>
</feature>
<comment type="caution">
    <text evidence="2">The sequence shown here is derived from an EMBL/GenBank/DDBJ whole genome shotgun (WGS) entry which is preliminary data.</text>
</comment>
<dbReference type="AlphaFoldDB" id="A0AAN8RY95"/>
<reference evidence="2 3" key="1">
    <citation type="submission" date="2023-10" db="EMBL/GenBank/DDBJ databases">
        <title>Genomes of two closely related lineages of the louse Polyplax serrata with different host specificities.</title>
        <authorList>
            <person name="Martinu J."/>
            <person name="Tarabai H."/>
            <person name="Stefka J."/>
            <person name="Hypsa V."/>
        </authorList>
    </citation>
    <scope>NUCLEOTIDE SEQUENCE [LARGE SCALE GENOMIC DNA]</scope>
    <source>
        <strain evidence="2">HR10_N</strain>
    </source>
</reference>
<feature type="region of interest" description="Disordered" evidence="1">
    <location>
        <begin position="20"/>
        <end position="56"/>
    </location>
</feature>
<proteinExistence type="predicted"/>